<sequence>MALGVAFPQQVPYSAHPPRDLLKNALHAFTSIYPDSLIHPQIPISSQASKSIVASKIAAQEQHVQAGPSQLAAAVQVGSGPPCSPPTATALAADDIAATMQAWEVAVLPNTFRSSDSTLVRLPSRQGSVNFGKEPTEKDKDDLVLLLNLLQRPIRPTRSVRSQAAQAAQEMYNVAEALKPHKTTNSSSRPSFSSSLPSSHNHPGLENFYTPSSSIKPIQILGERLKLKAKPWLHLPVKHEKNPNDPAVLAELRAAANESRERFKEVLADKPPAYLARFLDVTKLSIQFEDTDAAPEAEPFTTIAL</sequence>
<accession>A0A437AGY6</accession>
<feature type="region of interest" description="Disordered" evidence="1">
    <location>
        <begin position="180"/>
        <end position="205"/>
    </location>
</feature>
<name>A0A437AGY6_ARTFL</name>
<dbReference type="AlphaFoldDB" id="A0A437AGY6"/>
<gene>
    <name evidence="2" type="ORF">DFL_001346</name>
</gene>
<comment type="caution">
    <text evidence="2">The sequence shown here is derived from an EMBL/GenBank/DDBJ whole genome shotgun (WGS) entry which is preliminary data.</text>
</comment>
<reference evidence="2 3" key="1">
    <citation type="submission" date="2019-01" db="EMBL/GenBank/DDBJ databases">
        <title>Intercellular communication is required for trap formation in the nematode-trapping fungus Duddingtonia flagrans.</title>
        <authorList>
            <person name="Youssar L."/>
            <person name="Wernet V."/>
            <person name="Hensel N."/>
            <person name="Hildebrandt H.-G."/>
            <person name="Fischer R."/>
        </authorList>
    </citation>
    <scope>NUCLEOTIDE SEQUENCE [LARGE SCALE GENOMIC DNA]</scope>
    <source>
        <strain evidence="2 3">CBS H-5679</strain>
    </source>
</reference>
<proteinExistence type="predicted"/>
<protein>
    <submittedName>
        <fullName evidence="2">Uncharacterized protein</fullName>
    </submittedName>
</protein>
<keyword evidence="3" id="KW-1185">Reference proteome</keyword>
<feature type="compositionally biased region" description="Low complexity" evidence="1">
    <location>
        <begin position="186"/>
        <end position="199"/>
    </location>
</feature>
<evidence type="ECO:0000313" key="3">
    <source>
        <dbReference type="Proteomes" id="UP000283090"/>
    </source>
</evidence>
<dbReference type="Proteomes" id="UP000283090">
    <property type="component" value="Unassembled WGS sequence"/>
</dbReference>
<organism evidence="2 3">
    <name type="scientific">Arthrobotrys flagrans</name>
    <name type="common">Nematode-trapping fungus</name>
    <name type="synonym">Trichothecium flagrans</name>
    <dbReference type="NCBI Taxonomy" id="97331"/>
    <lineage>
        <taxon>Eukaryota</taxon>
        <taxon>Fungi</taxon>
        <taxon>Dikarya</taxon>
        <taxon>Ascomycota</taxon>
        <taxon>Pezizomycotina</taxon>
        <taxon>Orbiliomycetes</taxon>
        <taxon>Orbiliales</taxon>
        <taxon>Orbiliaceae</taxon>
        <taxon>Arthrobotrys</taxon>
    </lineage>
</organism>
<dbReference type="RefSeq" id="XP_067495924.1">
    <property type="nucleotide sequence ID" value="XM_067629954.1"/>
</dbReference>
<evidence type="ECO:0000313" key="2">
    <source>
        <dbReference type="EMBL" id="RVD90380.1"/>
    </source>
</evidence>
<dbReference type="VEuPathDB" id="FungiDB:DFL_001346"/>
<evidence type="ECO:0000256" key="1">
    <source>
        <dbReference type="SAM" id="MobiDB-lite"/>
    </source>
</evidence>
<dbReference type="GeneID" id="93583657"/>
<dbReference type="EMBL" id="SAEB01000001">
    <property type="protein sequence ID" value="RVD90380.1"/>
    <property type="molecule type" value="Genomic_DNA"/>
</dbReference>